<name>A0A0J6GIU3_PSEDM</name>
<evidence type="ECO:0000256" key="1">
    <source>
        <dbReference type="SAM" id="MobiDB-lite"/>
    </source>
</evidence>
<feature type="signal peptide" evidence="2">
    <location>
        <begin position="1"/>
        <end position="26"/>
    </location>
</feature>
<dbReference type="Proteomes" id="UP000183613">
    <property type="component" value="Unassembled WGS sequence"/>
</dbReference>
<feature type="chain" id="PRO_5009777325" evidence="2">
    <location>
        <begin position="27"/>
        <end position="149"/>
    </location>
</feature>
<protein>
    <submittedName>
        <fullName evidence="3">Uncharacterized lipoprotein YbaY</fullName>
    </submittedName>
</protein>
<accession>A0A0J6GIU3</accession>
<dbReference type="PROSITE" id="PS51257">
    <property type="entry name" value="PROKAR_LIPOPROTEIN"/>
    <property type="match status" value="1"/>
</dbReference>
<dbReference type="OrthoDB" id="6912619at2"/>
<organism evidence="3 4">
    <name type="scientific">Pseudomonas deceptionensis</name>
    <dbReference type="NCBI Taxonomy" id="882211"/>
    <lineage>
        <taxon>Bacteria</taxon>
        <taxon>Pseudomonadati</taxon>
        <taxon>Pseudomonadota</taxon>
        <taxon>Gammaproteobacteria</taxon>
        <taxon>Pseudomonadales</taxon>
        <taxon>Pseudomonadaceae</taxon>
        <taxon>Pseudomonas</taxon>
    </lineage>
</organism>
<dbReference type="EMBL" id="FNUD01000002">
    <property type="protein sequence ID" value="SEE59888.1"/>
    <property type="molecule type" value="Genomic_DNA"/>
</dbReference>
<dbReference type="RefSeq" id="WP_048359408.1">
    <property type="nucleotide sequence ID" value="NZ_FNUD01000002.1"/>
</dbReference>
<evidence type="ECO:0000313" key="3">
    <source>
        <dbReference type="EMBL" id="SEE59888.1"/>
    </source>
</evidence>
<proteinExistence type="predicted"/>
<reference evidence="3" key="1">
    <citation type="submission" date="2016-10" db="EMBL/GenBank/DDBJ databases">
        <authorList>
            <person name="Varghese N."/>
            <person name="Submissions S."/>
        </authorList>
    </citation>
    <scope>NUCLEOTIDE SEQUENCE [LARGE SCALE GENOMIC DNA]</scope>
    <source>
        <strain evidence="3">LMG 25555</strain>
    </source>
</reference>
<evidence type="ECO:0000256" key="2">
    <source>
        <dbReference type="SAM" id="SignalP"/>
    </source>
</evidence>
<keyword evidence="3" id="KW-0449">Lipoprotein</keyword>
<dbReference type="PATRIC" id="fig|882211.3.peg.1665"/>
<keyword evidence="2" id="KW-0732">Signal</keyword>
<gene>
    <name evidence="3" type="ORF">SAMN04489800_1390</name>
</gene>
<sequence length="149" mass="15722">MPLRTLVLLCLASLLVACSSEPPKSAQPQVLTQPETDAPADQGPLPSWQRELSGVLTGVPAGAEVELAMLIVDERGRPQGLMASSKIAGNNQALPFKLRFNPQAFPAGARVELRGRASQSGQLILHLPSRIIGQPDTQALGTLAFVKAP</sequence>
<keyword evidence="4" id="KW-1185">Reference proteome</keyword>
<comment type="caution">
    <text evidence="3">The sequence shown here is derived from an EMBL/GenBank/DDBJ whole genome shotgun (WGS) entry which is preliminary data.</text>
</comment>
<dbReference type="AlphaFoldDB" id="A0A0J6GIU3"/>
<feature type="region of interest" description="Disordered" evidence="1">
    <location>
        <begin position="21"/>
        <end position="47"/>
    </location>
</feature>
<evidence type="ECO:0000313" key="4">
    <source>
        <dbReference type="Proteomes" id="UP000183613"/>
    </source>
</evidence>
<feature type="compositionally biased region" description="Polar residues" evidence="1">
    <location>
        <begin position="26"/>
        <end position="35"/>
    </location>
</feature>